<sequence>MPVLFVDVSDEDTFSNVAQQVSELLNEGQTRTALADTPATVFLNDCVNLVQEHRYDEYVSRMAQQVNLIYSKMSQKDADVCVNMLVHAVGRVPEERQASAAATLTAALVQSDERAEDRLTALLMLYGILAEQPAGQRAVLLAAAAYAARNASKCRTAFCAAVRGKAPRWVSEWGLAPAEARQLYLALAAAMRGATDRPSTREHLSLVGLALGLPAPAGVDQQGAEAAAGALADYLRSASVFTLDLLPLAPVAALASHATYGALHKLAAAVAAGDVAGTRAAATAAALESVGGGVTQDVLLSKARMTALLSACAGCGAGEVALKDLAAAMDVPEDQVPTWIVRAIGAKMLEGRLDSCRGVLSVARATHPVFAAPQWAKLASQLGALKETVAAAVEALGQVRPPPQLGARGIAAAAAAAAASRA</sequence>
<protein>
    <recommendedName>
        <fullName evidence="3">PCI domain-containing protein</fullName>
    </recommendedName>
</protein>
<dbReference type="STRING" id="33097.A0A150G693"/>
<organism evidence="1 2">
    <name type="scientific">Gonium pectorale</name>
    <name type="common">Green alga</name>
    <dbReference type="NCBI Taxonomy" id="33097"/>
    <lineage>
        <taxon>Eukaryota</taxon>
        <taxon>Viridiplantae</taxon>
        <taxon>Chlorophyta</taxon>
        <taxon>core chlorophytes</taxon>
        <taxon>Chlorophyceae</taxon>
        <taxon>CS clade</taxon>
        <taxon>Chlamydomonadales</taxon>
        <taxon>Volvocaceae</taxon>
        <taxon>Gonium</taxon>
    </lineage>
</organism>
<dbReference type="InterPro" id="IPR045237">
    <property type="entry name" value="COPS7/eIF3m"/>
</dbReference>
<dbReference type="PANTHER" id="PTHR15350:SF2">
    <property type="entry name" value="EUKARYOTIC TRANSLATION INITIATION FACTOR 3 SUBUNIT M"/>
    <property type="match status" value="1"/>
</dbReference>
<evidence type="ECO:0008006" key="3">
    <source>
        <dbReference type="Google" id="ProtNLM"/>
    </source>
</evidence>
<comment type="caution">
    <text evidence="1">The sequence shown here is derived from an EMBL/GenBank/DDBJ whole genome shotgun (WGS) entry which is preliminary data.</text>
</comment>
<dbReference type="OrthoDB" id="10267031at2759"/>
<reference evidence="2" key="1">
    <citation type="journal article" date="2016" name="Nat. Commun.">
        <title>The Gonium pectorale genome demonstrates co-option of cell cycle regulation during the evolution of multicellularity.</title>
        <authorList>
            <person name="Hanschen E.R."/>
            <person name="Marriage T.N."/>
            <person name="Ferris P.J."/>
            <person name="Hamaji T."/>
            <person name="Toyoda A."/>
            <person name="Fujiyama A."/>
            <person name="Neme R."/>
            <person name="Noguchi H."/>
            <person name="Minakuchi Y."/>
            <person name="Suzuki M."/>
            <person name="Kawai-Toyooka H."/>
            <person name="Smith D.R."/>
            <person name="Sparks H."/>
            <person name="Anderson J."/>
            <person name="Bakaric R."/>
            <person name="Luria V."/>
            <person name="Karger A."/>
            <person name="Kirschner M.W."/>
            <person name="Durand P.M."/>
            <person name="Michod R.E."/>
            <person name="Nozaki H."/>
            <person name="Olson B.J."/>
        </authorList>
    </citation>
    <scope>NUCLEOTIDE SEQUENCE [LARGE SCALE GENOMIC DNA]</scope>
    <source>
        <strain evidence="2">NIES-2863</strain>
    </source>
</reference>
<name>A0A150G693_GONPE</name>
<gene>
    <name evidence="1" type="ORF">GPECTOR_55g257</name>
</gene>
<evidence type="ECO:0000313" key="2">
    <source>
        <dbReference type="Proteomes" id="UP000075714"/>
    </source>
</evidence>
<dbReference type="Proteomes" id="UP000075714">
    <property type="component" value="Unassembled WGS sequence"/>
</dbReference>
<proteinExistence type="predicted"/>
<dbReference type="EMBL" id="LSYV01000056">
    <property type="protein sequence ID" value="KXZ45351.1"/>
    <property type="molecule type" value="Genomic_DNA"/>
</dbReference>
<dbReference type="GO" id="GO:0002183">
    <property type="term" value="P:cytoplasmic translational initiation"/>
    <property type="evidence" value="ECO:0007669"/>
    <property type="project" value="TreeGrafter"/>
</dbReference>
<dbReference type="GO" id="GO:0005852">
    <property type="term" value="C:eukaryotic translation initiation factor 3 complex"/>
    <property type="evidence" value="ECO:0007669"/>
    <property type="project" value="TreeGrafter"/>
</dbReference>
<keyword evidence="2" id="KW-1185">Reference proteome</keyword>
<dbReference type="PANTHER" id="PTHR15350">
    <property type="entry name" value="COP9 SIGNALOSOME COMPLEX SUBUNIT 7/DENDRITIC CELL PROTEIN GA17"/>
    <property type="match status" value="1"/>
</dbReference>
<evidence type="ECO:0000313" key="1">
    <source>
        <dbReference type="EMBL" id="KXZ45351.1"/>
    </source>
</evidence>
<accession>A0A150G693</accession>
<dbReference type="AlphaFoldDB" id="A0A150G693"/>